<name>A0A2X2YRS3_9ACTO</name>
<evidence type="ECO:0000259" key="6">
    <source>
        <dbReference type="Pfam" id="PF02518"/>
    </source>
</evidence>
<feature type="transmembrane region" description="Helical" evidence="5">
    <location>
        <begin position="167"/>
        <end position="188"/>
    </location>
</feature>
<dbReference type="RefSeq" id="WP_013188842.1">
    <property type="nucleotide sequence ID" value="NC_014246.1"/>
</dbReference>
<sequence length="404" mass="43694">MNPESSPALAIEDRSLTSSPSNSYIFTSTFMSLVWLGFLYFPISRALTLPLGPKIISLVLTAIFALAYVAAFSLSWRKPIMGERNFRYFDGRHRLRKSDAIVFVVLVLITLLQVAVLGPLKSLTFLPFIAAAAPFALPQAAGYIAGALTVLASFLIPRFVPNGQEYFGLSISTSAVFMFVAGIAFFIGSGIESQRQARTQAILEERERVARDVHDVLGHTLTVIALKSELAGKLLERDSGRAQAELHEITNLARESIEEVRQTVAGLKVQSLFEEIAAASQALESAGIDLQREGTAWSNLDSIPAVNQAIFAWVIREATTNIIRHAAARQVTIEMNRSSLTITDNGVGISPDATGHGLEGLKARVEQVGGTLSIVGKREVTSAASAESERQNIPETGTVVEVKL</sequence>
<evidence type="ECO:0000256" key="4">
    <source>
        <dbReference type="SAM" id="MobiDB-lite"/>
    </source>
</evidence>
<dbReference type="OMA" id="ATHCRIT"/>
<dbReference type="PANTHER" id="PTHR24421">
    <property type="entry name" value="NITRATE/NITRITE SENSOR PROTEIN NARX-RELATED"/>
    <property type="match status" value="1"/>
</dbReference>
<dbReference type="CDD" id="cd16917">
    <property type="entry name" value="HATPase_UhpB-NarQ-NarX-like"/>
    <property type="match status" value="1"/>
</dbReference>
<dbReference type="Pfam" id="PF02518">
    <property type="entry name" value="HATPase_c"/>
    <property type="match status" value="1"/>
</dbReference>
<dbReference type="AlphaFoldDB" id="A0A2X2YRS3"/>
<evidence type="ECO:0000256" key="1">
    <source>
        <dbReference type="ARBA" id="ARBA00022679"/>
    </source>
</evidence>
<keyword evidence="1 8" id="KW-0808">Transferase</keyword>
<keyword evidence="5" id="KW-1133">Transmembrane helix</keyword>
<feature type="domain" description="Histidine kinase/HSP90-like ATPase" evidence="6">
    <location>
        <begin position="313"/>
        <end position="404"/>
    </location>
</feature>
<dbReference type="InterPro" id="IPR050482">
    <property type="entry name" value="Sensor_HK_TwoCompSys"/>
</dbReference>
<keyword evidence="2 8" id="KW-0418">Kinase</keyword>
<feature type="transmembrane region" description="Helical" evidence="5">
    <location>
        <begin position="24"/>
        <end position="43"/>
    </location>
</feature>
<dbReference type="EC" id="2.7.13.3" evidence="8"/>
<feature type="transmembrane region" description="Helical" evidence="5">
    <location>
        <begin position="55"/>
        <end position="77"/>
    </location>
</feature>
<evidence type="ECO:0000259" key="7">
    <source>
        <dbReference type="Pfam" id="PF07730"/>
    </source>
</evidence>
<protein>
    <submittedName>
        <fullName evidence="8">Sensor histidine kinase desK</fullName>
        <ecNumber evidence="8">2.7.13.3</ecNumber>
    </submittedName>
</protein>
<feature type="region of interest" description="Disordered" evidence="4">
    <location>
        <begin position="383"/>
        <end position="404"/>
    </location>
</feature>
<gene>
    <name evidence="8" type="primary">desK_1</name>
    <name evidence="8" type="ORF">NCTC11820_00113</name>
</gene>
<evidence type="ECO:0000256" key="2">
    <source>
        <dbReference type="ARBA" id="ARBA00022777"/>
    </source>
</evidence>
<dbReference type="InterPro" id="IPR003594">
    <property type="entry name" value="HATPase_dom"/>
</dbReference>
<dbReference type="SUPFAM" id="SSF55874">
    <property type="entry name" value="ATPase domain of HSP90 chaperone/DNA topoisomerase II/histidine kinase"/>
    <property type="match status" value="1"/>
</dbReference>
<keyword evidence="5" id="KW-0812">Transmembrane</keyword>
<feature type="domain" description="Signal transduction histidine kinase subgroup 3 dimerisation and phosphoacceptor" evidence="7">
    <location>
        <begin position="205"/>
        <end position="268"/>
    </location>
</feature>
<keyword evidence="3" id="KW-0902">Two-component regulatory system</keyword>
<evidence type="ECO:0000256" key="5">
    <source>
        <dbReference type="SAM" id="Phobius"/>
    </source>
</evidence>
<evidence type="ECO:0000256" key="3">
    <source>
        <dbReference type="ARBA" id="ARBA00023012"/>
    </source>
</evidence>
<evidence type="ECO:0000313" key="8">
    <source>
        <dbReference type="EMBL" id="SQB63345.1"/>
    </source>
</evidence>
<dbReference type="InterPro" id="IPR011712">
    <property type="entry name" value="Sig_transdc_His_kin_sub3_dim/P"/>
</dbReference>
<dbReference type="InterPro" id="IPR036890">
    <property type="entry name" value="HATPase_C_sf"/>
</dbReference>
<dbReference type="GO" id="GO:0000155">
    <property type="term" value="F:phosphorelay sensor kinase activity"/>
    <property type="evidence" value="ECO:0007669"/>
    <property type="project" value="InterPro"/>
</dbReference>
<dbReference type="GO" id="GO:0016020">
    <property type="term" value="C:membrane"/>
    <property type="evidence" value="ECO:0007669"/>
    <property type="project" value="InterPro"/>
</dbReference>
<proteinExistence type="predicted"/>
<dbReference type="Pfam" id="PF07730">
    <property type="entry name" value="HisKA_3"/>
    <property type="match status" value="1"/>
</dbReference>
<feature type="transmembrane region" description="Helical" evidence="5">
    <location>
        <begin position="98"/>
        <end position="120"/>
    </location>
</feature>
<evidence type="ECO:0000313" key="9">
    <source>
        <dbReference type="Proteomes" id="UP000250245"/>
    </source>
</evidence>
<dbReference type="GO" id="GO:0046983">
    <property type="term" value="F:protein dimerization activity"/>
    <property type="evidence" value="ECO:0007669"/>
    <property type="project" value="InterPro"/>
</dbReference>
<reference evidence="8 9" key="1">
    <citation type="submission" date="2018-06" db="EMBL/GenBank/DDBJ databases">
        <authorList>
            <consortium name="Pathogen Informatics"/>
            <person name="Doyle S."/>
        </authorList>
    </citation>
    <scope>NUCLEOTIDE SEQUENCE [LARGE SCALE GENOMIC DNA]</scope>
    <source>
        <strain evidence="8 9">NCTC11820</strain>
    </source>
</reference>
<dbReference type="Gene3D" id="3.30.565.10">
    <property type="entry name" value="Histidine kinase-like ATPase, C-terminal domain"/>
    <property type="match status" value="1"/>
</dbReference>
<feature type="transmembrane region" description="Helical" evidence="5">
    <location>
        <begin position="140"/>
        <end position="160"/>
    </location>
</feature>
<accession>A0A2X2YRS3</accession>
<dbReference type="EMBL" id="UASJ01000001">
    <property type="protein sequence ID" value="SQB63345.1"/>
    <property type="molecule type" value="Genomic_DNA"/>
</dbReference>
<organism evidence="8 9">
    <name type="scientific">Mobiluncus curtisii</name>
    <dbReference type="NCBI Taxonomy" id="2051"/>
    <lineage>
        <taxon>Bacteria</taxon>
        <taxon>Bacillati</taxon>
        <taxon>Actinomycetota</taxon>
        <taxon>Actinomycetes</taxon>
        <taxon>Actinomycetales</taxon>
        <taxon>Actinomycetaceae</taxon>
        <taxon>Mobiluncus</taxon>
    </lineage>
</organism>
<dbReference type="PANTHER" id="PTHR24421:SF63">
    <property type="entry name" value="SENSOR HISTIDINE KINASE DESK"/>
    <property type="match status" value="1"/>
</dbReference>
<keyword evidence="5" id="KW-0472">Membrane</keyword>
<dbReference type="Gene3D" id="1.20.5.1930">
    <property type="match status" value="1"/>
</dbReference>
<dbReference type="Proteomes" id="UP000250245">
    <property type="component" value="Unassembled WGS sequence"/>
</dbReference>